<comment type="caution">
    <text evidence="3">The sequence shown here is derived from an EMBL/GenBank/DDBJ whole genome shotgun (WGS) entry which is preliminary data.</text>
</comment>
<dbReference type="PANTHER" id="PTHR12436:SF4">
    <property type="entry name" value="LEUKOCYTE RECEPTOR CLUSTER MEMBER 8"/>
    <property type="match status" value="1"/>
</dbReference>
<feature type="compositionally biased region" description="Basic and acidic residues" evidence="1">
    <location>
        <begin position="262"/>
        <end position="280"/>
    </location>
</feature>
<name>A0A7J7IN52_9RHOD</name>
<dbReference type="Pfam" id="PF03399">
    <property type="entry name" value="SAC3_GANP"/>
    <property type="match status" value="1"/>
</dbReference>
<dbReference type="Proteomes" id="UP000530660">
    <property type="component" value="Unassembled WGS sequence"/>
</dbReference>
<evidence type="ECO:0000256" key="1">
    <source>
        <dbReference type="SAM" id="MobiDB-lite"/>
    </source>
</evidence>
<feature type="region of interest" description="Disordered" evidence="1">
    <location>
        <begin position="165"/>
        <end position="200"/>
    </location>
</feature>
<dbReference type="Gene3D" id="1.25.40.990">
    <property type="match status" value="1"/>
</dbReference>
<dbReference type="InterPro" id="IPR005062">
    <property type="entry name" value="SAC3/GANP/THP3_conserved"/>
</dbReference>
<dbReference type="AlphaFoldDB" id="A0A7J7IN52"/>
<keyword evidence="3" id="KW-0675">Receptor</keyword>
<accession>A0A7J7IN52</accession>
<feature type="region of interest" description="Disordered" evidence="1">
    <location>
        <begin position="521"/>
        <end position="550"/>
    </location>
</feature>
<reference evidence="3 4" key="1">
    <citation type="journal article" date="2020" name="J. Phycol.">
        <title>Comparative genome analysis reveals Cyanidiococcus gen. nov., a new extremophilic red algal genus sister to Cyanidioschyzon (Cyanidioschyzonaceae, Rhodophyta).</title>
        <authorList>
            <person name="Liu S.-L."/>
            <person name="Chiang Y.-R."/>
            <person name="Yoon H.S."/>
            <person name="Fu H.-Y."/>
        </authorList>
    </citation>
    <scope>NUCLEOTIDE SEQUENCE [LARGE SCALE GENOMIC DNA]</scope>
    <source>
        <strain evidence="3 4">THAL066</strain>
    </source>
</reference>
<keyword evidence="4" id="KW-1185">Reference proteome</keyword>
<sequence>MQSVTNQQQLVDANLQYYRALLPPNVSYHLHESGREYIFDANLGTTRWLWERQTIPNPNALDPNQAIIVYVNCVDGRRTWALPIFRSPKSENAFGPVTQPRNDNEHSPREQTSSAPHQSGAARGPELRQQHQPVGLGHRSFVDATSESQDGSKHNANHLSAKGSKTATLGHEGSSGSQKQLNNKPGRVRSRDYDQESQMFGSVVEPSDRYALAWRSRTTVSGLVAGKDRGQRLVGQSNDTHALRIETVRRLARAERFREHLNPEKSRDCGASDHRSAAREKSRHHASKSDGRLVGTSEALEKGYLRLTKAAQPDQVRPLSVLQTAFAQLMSRWERDHLEYSFISEQLKAIRQDLQVQGLGAQCRLTFDVYETHARLAILHDDVAELSQCLSVLKTLYHENRSEANSNRKEFLGYRVLLALYSGGLLDIRLMLREDNLLADAAIAALDAVDSSDTLVTTMQLAIACARHDYFSFMRIRNRLPATARRLVSWFERRATEEALNTIQTAYRPSVPLHLVEHLLGQDPQRTSSPERQAPVGVSRTNDEENLEPGTQPSLVRLLARHGAQLSADGQMMICDRRPSRRPKVVPFVTETT</sequence>
<proteinExistence type="predicted"/>
<gene>
    <name evidence="3" type="primary">LENG8</name>
    <name evidence="3" type="ORF">F1559_004107</name>
</gene>
<dbReference type="OrthoDB" id="199574at2759"/>
<dbReference type="EMBL" id="VWRR01000003">
    <property type="protein sequence ID" value="KAF6004546.1"/>
    <property type="molecule type" value="Genomic_DNA"/>
</dbReference>
<feature type="domain" description="SAC3/GANP/THP3 conserved" evidence="2">
    <location>
        <begin position="308"/>
        <end position="523"/>
    </location>
</feature>
<dbReference type="PANTHER" id="PTHR12436">
    <property type="entry name" value="80 KDA MCM3-ASSOCIATED PROTEIN"/>
    <property type="match status" value="1"/>
</dbReference>
<evidence type="ECO:0000259" key="2">
    <source>
        <dbReference type="Pfam" id="PF03399"/>
    </source>
</evidence>
<evidence type="ECO:0000313" key="4">
    <source>
        <dbReference type="Proteomes" id="UP000530660"/>
    </source>
</evidence>
<feature type="region of interest" description="Disordered" evidence="1">
    <location>
        <begin position="262"/>
        <end position="293"/>
    </location>
</feature>
<feature type="region of interest" description="Disordered" evidence="1">
    <location>
        <begin position="88"/>
        <end position="133"/>
    </location>
</feature>
<feature type="compositionally biased region" description="Polar residues" evidence="1">
    <location>
        <begin position="174"/>
        <end position="183"/>
    </location>
</feature>
<organism evidence="3 4">
    <name type="scientific">Cyanidiococcus yangmingshanensis</name>
    <dbReference type="NCBI Taxonomy" id="2690220"/>
    <lineage>
        <taxon>Eukaryota</taxon>
        <taxon>Rhodophyta</taxon>
        <taxon>Bangiophyceae</taxon>
        <taxon>Cyanidiales</taxon>
        <taxon>Cyanidiaceae</taxon>
        <taxon>Cyanidiococcus</taxon>
    </lineage>
</organism>
<evidence type="ECO:0000313" key="3">
    <source>
        <dbReference type="EMBL" id="KAF6004546.1"/>
    </source>
</evidence>
<dbReference type="GO" id="GO:0005634">
    <property type="term" value="C:nucleus"/>
    <property type="evidence" value="ECO:0007669"/>
    <property type="project" value="TreeGrafter"/>
</dbReference>
<dbReference type="InterPro" id="IPR045107">
    <property type="entry name" value="SAC3/GANP/THP3"/>
</dbReference>
<protein>
    <submittedName>
        <fullName evidence="3">Leukocyte receptor cluster (LRC) member 8</fullName>
    </submittedName>
</protein>